<keyword evidence="5" id="KW-1185">Reference proteome</keyword>
<dbReference type="InterPro" id="IPR036291">
    <property type="entry name" value="NAD(P)-bd_dom_sf"/>
</dbReference>
<reference evidence="4 5" key="1">
    <citation type="submission" date="2016-10" db="EMBL/GenBank/DDBJ databases">
        <authorList>
            <person name="de Groot N.N."/>
        </authorList>
    </citation>
    <scope>NUCLEOTIDE SEQUENCE [LARGE SCALE GENOMIC DNA]</scope>
    <source>
        <strain evidence="4 5">CGMCC 1.10331</strain>
    </source>
</reference>
<evidence type="ECO:0000313" key="5">
    <source>
        <dbReference type="Proteomes" id="UP000236740"/>
    </source>
</evidence>
<evidence type="ECO:0000313" key="6">
    <source>
        <dbReference type="Proteomes" id="UP000296733"/>
    </source>
</evidence>
<dbReference type="KEGG" id="hlm:DV707_14715"/>
<protein>
    <submittedName>
        <fullName evidence="3">NADPH-dependent F420 reductase</fullName>
    </submittedName>
</protein>
<accession>A0A1H6BF20</accession>
<gene>
    <name evidence="3" type="primary">npdG</name>
    <name evidence="3" type="ORF">DV707_14715</name>
    <name evidence="4" type="ORF">SAMN04488133_2814</name>
</gene>
<dbReference type="EMBL" id="FNVN01000004">
    <property type="protein sequence ID" value="SEG59371.1"/>
    <property type="molecule type" value="Genomic_DNA"/>
</dbReference>
<dbReference type="InterPro" id="IPR010185">
    <property type="entry name" value="NpdG"/>
</dbReference>
<keyword evidence="1" id="KW-0560">Oxidoreductase</keyword>
<feature type="domain" description="Pyrroline-5-carboxylate reductase catalytic N-terminal" evidence="2">
    <location>
        <begin position="2"/>
        <end position="104"/>
    </location>
</feature>
<dbReference type="Gene3D" id="3.40.50.720">
    <property type="entry name" value="NAD(P)-binding Rossmann-like Domain"/>
    <property type="match status" value="1"/>
</dbReference>
<dbReference type="GO" id="GO:0070967">
    <property type="term" value="F:coenzyme F420 binding"/>
    <property type="evidence" value="ECO:0007669"/>
    <property type="project" value="InterPro"/>
</dbReference>
<dbReference type="InterPro" id="IPR051267">
    <property type="entry name" value="STEAP_metalloreductase"/>
</dbReference>
<dbReference type="Pfam" id="PF03807">
    <property type="entry name" value="F420_oxidored"/>
    <property type="match status" value="1"/>
</dbReference>
<dbReference type="GeneID" id="39859369"/>
<evidence type="ECO:0000256" key="1">
    <source>
        <dbReference type="ARBA" id="ARBA00023002"/>
    </source>
</evidence>
<dbReference type="GO" id="GO:0005886">
    <property type="term" value="C:plasma membrane"/>
    <property type="evidence" value="ECO:0007669"/>
    <property type="project" value="TreeGrafter"/>
</dbReference>
<dbReference type="OrthoDB" id="8635at2157"/>
<dbReference type="PANTHER" id="PTHR14239:SF0">
    <property type="entry name" value="F420-DEPENDENT NADP REDUCTASE"/>
    <property type="match status" value="1"/>
</dbReference>
<dbReference type="PANTHER" id="PTHR14239">
    <property type="entry name" value="DUDULIN-RELATED"/>
    <property type="match status" value="1"/>
</dbReference>
<dbReference type="SUPFAM" id="SSF51735">
    <property type="entry name" value="NAD(P)-binding Rossmann-fold domains"/>
    <property type="match status" value="1"/>
</dbReference>
<dbReference type="InterPro" id="IPR028939">
    <property type="entry name" value="P5C_Rdtase_cat_N"/>
</dbReference>
<dbReference type="EMBL" id="CP031312">
    <property type="protein sequence ID" value="QCC49012.1"/>
    <property type="molecule type" value="Genomic_DNA"/>
</dbReference>
<evidence type="ECO:0000313" key="3">
    <source>
        <dbReference type="EMBL" id="QCC49012.1"/>
    </source>
</evidence>
<sequence length="223" mass="23147">MRIALLGGTGDVGEGLALRLGRDTDHELVIGSRDPGKARRCAEDYLERIGGFAESATVEGDSNRAATEGADIVVLAVPPEHVVDTIEAVSGALDEETIVVSPAVKMSRDDDGFHYERAEAEKSITAAAAEAVPANVPVVGTFHNLPAKRLAALDTELGLDAAIVADDEAAAETVAAVIADVEGLRAVYAGPISNAVEVESITPLLINLAVKNDGMHDVGVRFT</sequence>
<keyword evidence="3" id="KW-0614">Plasmid</keyword>
<dbReference type="NCBIfam" id="TIGR01915">
    <property type="entry name" value="npdG"/>
    <property type="match status" value="1"/>
</dbReference>
<dbReference type="GO" id="GO:0016651">
    <property type="term" value="F:oxidoreductase activity, acting on NAD(P)H"/>
    <property type="evidence" value="ECO:0007669"/>
    <property type="project" value="InterPro"/>
</dbReference>
<dbReference type="GO" id="GO:0050661">
    <property type="term" value="F:NADP binding"/>
    <property type="evidence" value="ECO:0007669"/>
    <property type="project" value="InterPro"/>
</dbReference>
<dbReference type="GO" id="GO:0008823">
    <property type="term" value="F:cupric reductase (NADH) activity"/>
    <property type="evidence" value="ECO:0007669"/>
    <property type="project" value="TreeGrafter"/>
</dbReference>
<name>A0A1H6BF20_9EURY</name>
<organism evidence="4 5">
    <name type="scientific">Halobellus limi</name>
    <dbReference type="NCBI Taxonomy" id="699433"/>
    <lineage>
        <taxon>Archaea</taxon>
        <taxon>Methanobacteriati</taxon>
        <taxon>Methanobacteriota</taxon>
        <taxon>Stenosarchaea group</taxon>
        <taxon>Halobacteria</taxon>
        <taxon>Halobacteriales</taxon>
        <taxon>Haloferacaceae</taxon>
        <taxon>Halobellus</taxon>
    </lineage>
</organism>
<dbReference type="AlphaFoldDB" id="A0A1H6BF20"/>
<dbReference type="RefSeq" id="WP_103992494.1">
    <property type="nucleotide sequence ID" value="NZ_CP031312.1"/>
</dbReference>
<dbReference type="GO" id="GO:0015677">
    <property type="term" value="P:copper ion import"/>
    <property type="evidence" value="ECO:0007669"/>
    <property type="project" value="TreeGrafter"/>
</dbReference>
<reference evidence="3 6" key="2">
    <citation type="journal article" date="2019" name="Nat. Commun.">
        <title>A new type of DNA phosphorothioation-based antiviral system in archaea.</title>
        <authorList>
            <person name="Xiong L."/>
            <person name="Liu S."/>
            <person name="Chen S."/>
            <person name="Xiao Y."/>
            <person name="Zhu B."/>
            <person name="Gao Y."/>
            <person name="Zhang Y."/>
            <person name="Chen B."/>
            <person name="Luo J."/>
            <person name="Deng Z."/>
            <person name="Chen X."/>
            <person name="Wang L."/>
            <person name="Chen S."/>
        </authorList>
    </citation>
    <scope>NUCLEOTIDE SEQUENCE [LARGE SCALE GENOMIC DNA]</scope>
    <source>
        <strain evidence="3 6">CGMCC 1.10331</strain>
        <plasmid evidence="3 6">unnamed1</plasmid>
    </source>
</reference>
<dbReference type="Proteomes" id="UP000296733">
    <property type="component" value="Plasmid unnamed1"/>
</dbReference>
<geneLocation type="plasmid" evidence="3">
    <name>unnamed1</name>
</geneLocation>
<dbReference type="GO" id="GO:0006740">
    <property type="term" value="P:NADPH regeneration"/>
    <property type="evidence" value="ECO:0007669"/>
    <property type="project" value="InterPro"/>
</dbReference>
<evidence type="ECO:0000259" key="2">
    <source>
        <dbReference type="Pfam" id="PF03807"/>
    </source>
</evidence>
<proteinExistence type="predicted"/>
<evidence type="ECO:0000313" key="4">
    <source>
        <dbReference type="EMBL" id="SEG59371.1"/>
    </source>
</evidence>
<dbReference type="Proteomes" id="UP000236740">
    <property type="component" value="Unassembled WGS sequence"/>
</dbReference>
<dbReference type="GO" id="GO:0052851">
    <property type="term" value="F:ferric-chelate reductase (NADPH) activity"/>
    <property type="evidence" value="ECO:0007669"/>
    <property type="project" value="TreeGrafter"/>
</dbReference>